<organism evidence="2 3">
    <name type="scientific">Cichlidogyrus casuarinus</name>
    <dbReference type="NCBI Taxonomy" id="1844966"/>
    <lineage>
        <taxon>Eukaryota</taxon>
        <taxon>Metazoa</taxon>
        <taxon>Spiralia</taxon>
        <taxon>Lophotrochozoa</taxon>
        <taxon>Platyhelminthes</taxon>
        <taxon>Monogenea</taxon>
        <taxon>Monopisthocotylea</taxon>
        <taxon>Dactylogyridea</taxon>
        <taxon>Ancyrocephalidae</taxon>
        <taxon>Cichlidogyrus</taxon>
    </lineage>
</organism>
<dbReference type="Proteomes" id="UP001626550">
    <property type="component" value="Unassembled WGS sequence"/>
</dbReference>
<protein>
    <submittedName>
        <fullName evidence="2">Uncharacterized protein</fullName>
    </submittedName>
</protein>
<evidence type="ECO:0000313" key="3">
    <source>
        <dbReference type="Proteomes" id="UP001626550"/>
    </source>
</evidence>
<dbReference type="AlphaFoldDB" id="A0ABD2PKP6"/>
<feature type="region of interest" description="Disordered" evidence="1">
    <location>
        <begin position="1"/>
        <end position="20"/>
    </location>
</feature>
<name>A0ABD2PKP6_9PLAT</name>
<comment type="caution">
    <text evidence="2">The sequence shown here is derived from an EMBL/GenBank/DDBJ whole genome shotgun (WGS) entry which is preliminary data.</text>
</comment>
<dbReference type="EMBL" id="JBJKFK010005919">
    <property type="protein sequence ID" value="KAL3308078.1"/>
    <property type="molecule type" value="Genomic_DNA"/>
</dbReference>
<accession>A0ABD2PKP6</accession>
<evidence type="ECO:0000313" key="2">
    <source>
        <dbReference type="EMBL" id="KAL3308078.1"/>
    </source>
</evidence>
<evidence type="ECO:0000256" key="1">
    <source>
        <dbReference type="SAM" id="MobiDB-lite"/>
    </source>
</evidence>
<feature type="region of interest" description="Disordered" evidence="1">
    <location>
        <begin position="310"/>
        <end position="339"/>
    </location>
</feature>
<gene>
    <name evidence="2" type="ORF">Ciccas_013396</name>
</gene>
<reference evidence="2 3" key="1">
    <citation type="submission" date="2024-11" db="EMBL/GenBank/DDBJ databases">
        <title>Adaptive evolution of stress response genes in parasites aligns with host niche diversity.</title>
        <authorList>
            <person name="Hahn C."/>
            <person name="Resl P."/>
        </authorList>
    </citation>
    <scope>NUCLEOTIDE SEQUENCE [LARGE SCALE GENOMIC DNA]</scope>
    <source>
        <strain evidence="2">EGGRZ-B1_66</strain>
        <tissue evidence="2">Body</tissue>
    </source>
</reference>
<proteinExistence type="predicted"/>
<keyword evidence="3" id="KW-1185">Reference proteome</keyword>
<sequence length="339" mass="39919">MDGDVAEQSPTDGNSRKMRRHLKLLRSTSHNSFFKRHSAFGSNICLKEPQSKRHWSKLKHVLKIKHKSECIDEEGAVSSDDEADTQPNLEKDIELENRFATEFEMIEQELSKSEELDETSEGISKSEVVSKLLLFKDRTWTPEERLKKANEMHDELVSRIDDVRLRFMGKEFLIKEIIRIGCILETLNIISKTGLFATTQFCESVRSVKNYYCKFERKRTWHLLVLLVNYRVNFTCSDEPYLVIEEVLKKIEQIYIVQMKTTEETARVLMNYKDDTLVRTEYFFKGNFKEAFEKKNDIQLYDEEARKEATEHSRSGFHSMPYSKNKPQDSEIASWQVNR</sequence>